<dbReference type="RefSeq" id="WP_160806174.1">
    <property type="nucleotide sequence ID" value="NZ_JBDKDC010000017.1"/>
</dbReference>
<evidence type="ECO:0000313" key="2">
    <source>
        <dbReference type="EMBL" id="MXS27204.1"/>
    </source>
</evidence>
<dbReference type="Proteomes" id="UP000439965">
    <property type="component" value="Unassembled WGS sequence"/>
</dbReference>
<sequence>MSSIVYMIVTFTMCLYGLYLYGKMFKLEDIDQYLSKENQESLLKNCYYDHSFKKHTLQEIEIMIHRINAQLMDLNEDRLIVRAELSSKIDSLKALKHKILVDSYNEKLAELSPDQRALDDWDRF</sequence>
<accession>A0A6I4XGJ0</accession>
<proteinExistence type="predicted"/>
<dbReference type="AlphaFoldDB" id="A0A6I4XGJ0"/>
<comment type="caution">
    <text evidence="2">The sequence shown here is derived from an EMBL/GenBank/DDBJ whole genome shotgun (WGS) entry which is preliminary data.</text>
</comment>
<feature type="transmembrane region" description="Helical" evidence="1">
    <location>
        <begin position="6"/>
        <end position="22"/>
    </location>
</feature>
<keyword evidence="1" id="KW-0472">Membrane</keyword>
<keyword evidence="1" id="KW-0812">Transmembrane</keyword>
<evidence type="ECO:0000256" key="1">
    <source>
        <dbReference type="SAM" id="Phobius"/>
    </source>
</evidence>
<evidence type="ECO:0000313" key="3">
    <source>
        <dbReference type="Proteomes" id="UP000439965"/>
    </source>
</evidence>
<keyword evidence="1" id="KW-1133">Transmembrane helix</keyword>
<protein>
    <submittedName>
        <fullName evidence="2">Uncharacterized protein</fullName>
    </submittedName>
</protein>
<reference evidence="2 3" key="1">
    <citation type="submission" date="2019-04" db="EMBL/GenBank/DDBJ databases">
        <title>Step-wise assembly of the neonatal virome modulated by breast feeding.</title>
        <authorList>
            <person name="Liang G."/>
            <person name="Bushman F."/>
        </authorList>
    </citation>
    <scope>NUCLEOTIDE SEQUENCE [LARGE SCALE GENOMIC DNA]</scope>
    <source>
        <strain evidence="2 3">E3404</strain>
    </source>
</reference>
<gene>
    <name evidence="2" type="ORF">GTI89_14175</name>
</gene>
<name>A0A6I4XGJ0_ENTGA</name>
<dbReference type="EMBL" id="WVTI01000016">
    <property type="protein sequence ID" value="MXS27204.1"/>
    <property type="molecule type" value="Genomic_DNA"/>
</dbReference>
<organism evidence="2 3">
    <name type="scientific">Enterococcus gallinarum</name>
    <dbReference type="NCBI Taxonomy" id="1353"/>
    <lineage>
        <taxon>Bacteria</taxon>
        <taxon>Bacillati</taxon>
        <taxon>Bacillota</taxon>
        <taxon>Bacilli</taxon>
        <taxon>Lactobacillales</taxon>
        <taxon>Enterococcaceae</taxon>
        <taxon>Enterococcus</taxon>
    </lineage>
</organism>